<accession>A0A1L7XP28</accession>
<organism evidence="3 4">
    <name type="scientific">Phialocephala subalpina</name>
    <dbReference type="NCBI Taxonomy" id="576137"/>
    <lineage>
        <taxon>Eukaryota</taxon>
        <taxon>Fungi</taxon>
        <taxon>Dikarya</taxon>
        <taxon>Ascomycota</taxon>
        <taxon>Pezizomycotina</taxon>
        <taxon>Leotiomycetes</taxon>
        <taxon>Helotiales</taxon>
        <taxon>Mollisiaceae</taxon>
        <taxon>Phialocephala</taxon>
        <taxon>Phialocephala fortinii species complex</taxon>
    </lineage>
</organism>
<dbReference type="OrthoDB" id="303107at2759"/>
<name>A0A1L7XP28_9HELO</name>
<evidence type="ECO:0008006" key="5">
    <source>
        <dbReference type="Google" id="ProtNLM"/>
    </source>
</evidence>
<evidence type="ECO:0000313" key="3">
    <source>
        <dbReference type="EMBL" id="CZR66778.1"/>
    </source>
</evidence>
<evidence type="ECO:0000313" key="4">
    <source>
        <dbReference type="Proteomes" id="UP000184330"/>
    </source>
</evidence>
<evidence type="ECO:0000256" key="2">
    <source>
        <dbReference type="SAM" id="MobiDB-lite"/>
    </source>
</evidence>
<dbReference type="Gene3D" id="3.30.40.10">
    <property type="entry name" value="Zinc/RING finger domain, C3HC4 (zinc finger)"/>
    <property type="match status" value="1"/>
</dbReference>
<feature type="compositionally biased region" description="Polar residues" evidence="2">
    <location>
        <begin position="135"/>
        <end position="153"/>
    </location>
</feature>
<protein>
    <recommendedName>
        <fullName evidence="5">Zinc finger PHD-type domain-containing protein</fullName>
    </recommendedName>
</protein>
<dbReference type="EMBL" id="FJOG01000039">
    <property type="protein sequence ID" value="CZR66778.1"/>
    <property type="molecule type" value="Genomic_DNA"/>
</dbReference>
<proteinExistence type="predicted"/>
<keyword evidence="4" id="KW-1185">Reference proteome</keyword>
<feature type="coiled-coil region" evidence="1">
    <location>
        <begin position="380"/>
        <end position="443"/>
    </location>
</feature>
<dbReference type="Proteomes" id="UP000184330">
    <property type="component" value="Unassembled WGS sequence"/>
</dbReference>
<sequence>MAKKKSNRTSGQKPQKPQKWLESESITLLAWLDFTLRHPEINFRSTVTGHLGDKFTYEKVERKLRLLWDRKGPDGPRTTKAKELEHIYAHGSGSFDCLSLDWKQRIADEIDQLESEFRTTRLVATLTPSRRLRSASNFDTKTADASASPSTVYNGYEEQSREKKPIFEFASRSTPKTKKATLRVRETFSTPLKNSRKRKRTDATEEDQNEITDGPPSPRIKPLQTDITAASKSQRTSQSRRPSCASDFSSLTSIQDSEESVKDFQISARLTRSQSRTDTKVEQHHPSPNPFHTQQDGRDETIRCVCGKMEEPEGGDKGWIECDECKVWQHASCVKYFCERCDTISTRNQADANTQTVATPIHPIHDAYRDERLVGAMGEIEILRNRLLEKDDKAQAQKNELERLRRKVSAMVVAQTARDNESNSALEERITMLLQEKDELQRALHARDKLVALTNLSKSSQDSCHYDLPKGLDEVYYHRNCFLGTMDEQKMFPALPLDQYPDLRDLVNSTVGASPSPDTVTQVKLRSNLFHASSQAILKALITSALREWVFHEVFPCFDGDESHTLRGYREHISELGGPTVLRNLDLATITALVREGNFQNNTIPLEATRLANRLSVALAPLFEEIPIVPVQLAWDGFATWQSSPVDVKNRRDHLTDMFACALKAKAESCLNIEWYEMPIYPPGTKFDPKTMEVQTVEGMIDTVRDHKNREVDICVQAALFAHPREDLSDGDDTSACLMSARNFKTQQKRGDVLSAVVTWTLLMWEQEQVENDTGLVLEGS</sequence>
<feature type="compositionally biased region" description="Polar residues" evidence="2">
    <location>
        <begin position="225"/>
        <end position="255"/>
    </location>
</feature>
<evidence type="ECO:0000256" key="1">
    <source>
        <dbReference type="SAM" id="Coils"/>
    </source>
</evidence>
<feature type="compositionally biased region" description="Basic and acidic residues" evidence="2">
    <location>
        <begin position="275"/>
        <end position="285"/>
    </location>
</feature>
<keyword evidence="1" id="KW-0175">Coiled coil</keyword>
<dbReference type="AlphaFoldDB" id="A0A1L7XP28"/>
<feature type="region of interest" description="Disordered" evidence="2">
    <location>
        <begin position="135"/>
        <end position="297"/>
    </location>
</feature>
<dbReference type="STRING" id="576137.A0A1L7XP28"/>
<reference evidence="3 4" key="1">
    <citation type="submission" date="2016-03" db="EMBL/GenBank/DDBJ databases">
        <authorList>
            <person name="Ploux O."/>
        </authorList>
    </citation>
    <scope>NUCLEOTIDE SEQUENCE [LARGE SCALE GENOMIC DNA]</scope>
    <source>
        <strain evidence="3 4">UAMH 11012</strain>
    </source>
</reference>
<dbReference type="SUPFAM" id="SSF57903">
    <property type="entry name" value="FYVE/PHD zinc finger"/>
    <property type="match status" value="1"/>
</dbReference>
<gene>
    <name evidence="3" type="ORF">PAC_16679</name>
</gene>
<dbReference type="InterPro" id="IPR013083">
    <property type="entry name" value="Znf_RING/FYVE/PHD"/>
</dbReference>
<dbReference type="InterPro" id="IPR011011">
    <property type="entry name" value="Znf_FYVE_PHD"/>
</dbReference>
<feature type="region of interest" description="Disordered" evidence="2">
    <location>
        <begin position="1"/>
        <end position="20"/>
    </location>
</feature>